<evidence type="ECO:0000256" key="1">
    <source>
        <dbReference type="SAM" id="MobiDB-lite"/>
    </source>
</evidence>
<organism evidence="2 3">
    <name type="scientific">Portunus trituberculatus</name>
    <name type="common">Swimming crab</name>
    <name type="synonym">Neptunus trituberculatus</name>
    <dbReference type="NCBI Taxonomy" id="210409"/>
    <lineage>
        <taxon>Eukaryota</taxon>
        <taxon>Metazoa</taxon>
        <taxon>Ecdysozoa</taxon>
        <taxon>Arthropoda</taxon>
        <taxon>Crustacea</taxon>
        <taxon>Multicrustacea</taxon>
        <taxon>Malacostraca</taxon>
        <taxon>Eumalacostraca</taxon>
        <taxon>Eucarida</taxon>
        <taxon>Decapoda</taxon>
        <taxon>Pleocyemata</taxon>
        <taxon>Brachyura</taxon>
        <taxon>Eubrachyura</taxon>
        <taxon>Portunoidea</taxon>
        <taxon>Portunidae</taxon>
        <taxon>Portuninae</taxon>
        <taxon>Portunus</taxon>
    </lineage>
</organism>
<dbReference type="AlphaFoldDB" id="A0A5B7K1E6"/>
<gene>
    <name evidence="2" type="ORF">E2C01_094649</name>
</gene>
<evidence type="ECO:0000313" key="2">
    <source>
        <dbReference type="EMBL" id="MPC99247.1"/>
    </source>
</evidence>
<proteinExistence type="predicted"/>
<feature type="compositionally biased region" description="Pro residues" evidence="1">
    <location>
        <begin position="34"/>
        <end position="43"/>
    </location>
</feature>
<evidence type="ECO:0000313" key="3">
    <source>
        <dbReference type="Proteomes" id="UP000324222"/>
    </source>
</evidence>
<feature type="region of interest" description="Disordered" evidence="1">
    <location>
        <begin position="1"/>
        <end position="79"/>
    </location>
</feature>
<dbReference type="EMBL" id="VSRR010117546">
    <property type="protein sequence ID" value="MPC99247.1"/>
    <property type="molecule type" value="Genomic_DNA"/>
</dbReference>
<feature type="compositionally biased region" description="Low complexity" evidence="1">
    <location>
        <begin position="20"/>
        <end position="33"/>
    </location>
</feature>
<sequence>MCQTPPPASTLPGEAAVRHASSLPSPALSTAAATPPPNPPPPTYLGRARRWEVEPTLFSMDVTRHPPPRPQLEKIPILF</sequence>
<comment type="caution">
    <text evidence="2">The sequence shown here is derived from an EMBL/GenBank/DDBJ whole genome shotgun (WGS) entry which is preliminary data.</text>
</comment>
<name>A0A5B7K1E6_PORTR</name>
<protein>
    <submittedName>
        <fullName evidence="2">Uncharacterized protein</fullName>
    </submittedName>
</protein>
<dbReference type="Proteomes" id="UP000324222">
    <property type="component" value="Unassembled WGS sequence"/>
</dbReference>
<accession>A0A5B7K1E6</accession>
<reference evidence="2 3" key="1">
    <citation type="submission" date="2019-05" db="EMBL/GenBank/DDBJ databases">
        <title>Another draft genome of Portunus trituberculatus and its Hox gene families provides insights of decapod evolution.</title>
        <authorList>
            <person name="Jeong J.-H."/>
            <person name="Song I."/>
            <person name="Kim S."/>
            <person name="Choi T."/>
            <person name="Kim D."/>
            <person name="Ryu S."/>
            <person name="Kim W."/>
        </authorList>
    </citation>
    <scope>NUCLEOTIDE SEQUENCE [LARGE SCALE GENOMIC DNA]</scope>
    <source>
        <tissue evidence="2">Muscle</tissue>
    </source>
</reference>
<keyword evidence="3" id="KW-1185">Reference proteome</keyword>